<dbReference type="AlphaFoldDB" id="A0A1J9P889"/>
<gene>
    <name evidence="2" type="ORF">ACJ73_09405</name>
</gene>
<dbReference type="OrthoDB" id="4336528at2759"/>
<sequence length="436" mass="50091">MTSSRPGHVPPGNASPDSHEANAFTAAQMAVLEQMFTRILDRVNTGSQDNVQQSNSTTSDQEHVPDPPYHESNHWKPSDIGFFYPEMPLSWGRGDTIYKDDKTYYRDINASTNRLRVAAITSDPAKIQVTRIDLIAHTNGVEEWCKALEKRFKISGSRALNKLQQTRFTIQDIRDGKSPTAYITDVINAAKHCGQAQTEYAQVLHAWNNLDVDLRVTMDEPSENTTVEEFMEIVRRKQVNWEDRYSLYPIQPQRPRDFSFQRNRTKPSGYFQERNQFYPNRNFSSNQNQYQDRRKPYNRFYQNQSQGQFKIRNKSNCLPPDRGNFLQQDQTTQTILLIIKVSSREPTTVISSKSRKAQKEIPKTTTRTSSEIPHPNTTTASKKVAAIATSAMEASPLTPPYTIISSSFTMARRWPKHPRRPQNPDNSIQSRHCSEN</sequence>
<dbReference type="VEuPathDB" id="FungiDB:ACJ73_09405"/>
<organism evidence="2 3">
    <name type="scientific">Blastomyces percursus</name>
    <dbReference type="NCBI Taxonomy" id="1658174"/>
    <lineage>
        <taxon>Eukaryota</taxon>
        <taxon>Fungi</taxon>
        <taxon>Dikarya</taxon>
        <taxon>Ascomycota</taxon>
        <taxon>Pezizomycotina</taxon>
        <taxon>Eurotiomycetes</taxon>
        <taxon>Eurotiomycetidae</taxon>
        <taxon>Onygenales</taxon>
        <taxon>Ajellomycetaceae</taxon>
        <taxon>Blastomyces</taxon>
    </lineage>
</organism>
<proteinExistence type="predicted"/>
<comment type="caution">
    <text evidence="2">The sequence shown here is derived from an EMBL/GenBank/DDBJ whole genome shotgun (WGS) entry which is preliminary data.</text>
</comment>
<evidence type="ECO:0008006" key="4">
    <source>
        <dbReference type="Google" id="ProtNLM"/>
    </source>
</evidence>
<name>A0A1J9P889_9EURO</name>
<feature type="region of interest" description="Disordered" evidence="1">
    <location>
        <begin position="412"/>
        <end position="436"/>
    </location>
</feature>
<dbReference type="EMBL" id="LGTZ01002636">
    <property type="protein sequence ID" value="OJD12130.1"/>
    <property type="molecule type" value="Genomic_DNA"/>
</dbReference>
<reference evidence="2 3" key="1">
    <citation type="submission" date="2015-08" db="EMBL/GenBank/DDBJ databases">
        <title>Emmonsia species relationships and genome sequence.</title>
        <authorList>
            <person name="Cuomo C.A."/>
            <person name="Schwartz I.S."/>
            <person name="Kenyon C."/>
            <person name="De Hoog G.S."/>
            <person name="Govender N.P."/>
            <person name="Botha A."/>
            <person name="Moreno L."/>
            <person name="De Vries M."/>
            <person name="Munoz J.F."/>
            <person name="Stielow J.B."/>
        </authorList>
    </citation>
    <scope>NUCLEOTIDE SEQUENCE [LARGE SCALE GENOMIC DNA]</scope>
    <source>
        <strain evidence="2 3">EI222</strain>
    </source>
</reference>
<evidence type="ECO:0000313" key="2">
    <source>
        <dbReference type="EMBL" id="OJD12130.1"/>
    </source>
</evidence>
<feature type="region of interest" description="Disordered" evidence="1">
    <location>
        <begin position="349"/>
        <end position="380"/>
    </location>
</feature>
<feature type="compositionally biased region" description="Polar residues" evidence="1">
    <location>
        <begin position="363"/>
        <end position="380"/>
    </location>
</feature>
<feature type="compositionally biased region" description="Polar residues" evidence="1">
    <location>
        <begin position="46"/>
        <end position="59"/>
    </location>
</feature>
<feature type="region of interest" description="Disordered" evidence="1">
    <location>
        <begin position="46"/>
        <end position="72"/>
    </location>
</feature>
<dbReference type="STRING" id="1658174.A0A1J9P889"/>
<dbReference type="Proteomes" id="UP000242791">
    <property type="component" value="Unassembled WGS sequence"/>
</dbReference>
<accession>A0A1J9P889</accession>
<protein>
    <recommendedName>
        <fullName evidence="4">Retrotransposon gag domain-containing protein</fullName>
    </recommendedName>
</protein>
<feature type="compositionally biased region" description="Polar residues" evidence="1">
    <location>
        <begin position="423"/>
        <end position="436"/>
    </location>
</feature>
<feature type="compositionally biased region" description="Basic and acidic residues" evidence="1">
    <location>
        <begin position="60"/>
        <end position="72"/>
    </location>
</feature>
<evidence type="ECO:0000256" key="1">
    <source>
        <dbReference type="SAM" id="MobiDB-lite"/>
    </source>
</evidence>
<evidence type="ECO:0000313" key="3">
    <source>
        <dbReference type="Proteomes" id="UP000242791"/>
    </source>
</evidence>
<keyword evidence="3" id="KW-1185">Reference proteome</keyword>